<sequence>MRTRKLLAAWRLTLVGLFVVSVLAACGSSSGIPSLSGTPGSSGSSENAVSPAVTGGSAIPDGSQAPVPVERNPPGDIPDNIAFIAYVNAAGGYSFVRPEGWAETTAGARVLFVDKLNGIAAETVGRSQAPSVADATAHEIPRLRSTQSAFEARSVDPVSLPAGSGVKIVYRRNSASDPVTGKQYRDEVEEYLITMGAKTIRLDLYGPVGADNVDAYRMITQSLRLS</sequence>
<evidence type="ECO:0000256" key="2">
    <source>
        <dbReference type="SAM" id="SignalP"/>
    </source>
</evidence>
<name>A0A1C3PAZ2_9ACTN</name>
<dbReference type="Proteomes" id="UP000199013">
    <property type="component" value="Unassembled WGS sequence"/>
</dbReference>
<evidence type="ECO:0008006" key="5">
    <source>
        <dbReference type="Google" id="ProtNLM"/>
    </source>
</evidence>
<feature type="signal peptide" evidence="2">
    <location>
        <begin position="1"/>
        <end position="24"/>
    </location>
</feature>
<protein>
    <recommendedName>
        <fullName evidence="5">Secreted protein</fullName>
    </recommendedName>
</protein>
<dbReference type="EMBL" id="FLUV01002149">
    <property type="protein sequence ID" value="SBW26991.1"/>
    <property type="molecule type" value="Genomic_DNA"/>
</dbReference>
<evidence type="ECO:0000313" key="4">
    <source>
        <dbReference type="Proteomes" id="UP000199013"/>
    </source>
</evidence>
<feature type="chain" id="PRO_5008679764" description="Secreted protein" evidence="2">
    <location>
        <begin position="25"/>
        <end position="226"/>
    </location>
</feature>
<keyword evidence="4" id="KW-1185">Reference proteome</keyword>
<dbReference type="AlphaFoldDB" id="A0A1C3PAZ2"/>
<evidence type="ECO:0000313" key="3">
    <source>
        <dbReference type="EMBL" id="SBW26991.1"/>
    </source>
</evidence>
<gene>
    <name evidence="3" type="ORF">FDG2_5117</name>
</gene>
<keyword evidence="2" id="KW-0732">Signal</keyword>
<evidence type="ECO:0000256" key="1">
    <source>
        <dbReference type="SAM" id="MobiDB-lite"/>
    </source>
</evidence>
<organism evidence="3 4">
    <name type="scientific">Candidatus Protofrankia californiensis</name>
    <dbReference type="NCBI Taxonomy" id="1839754"/>
    <lineage>
        <taxon>Bacteria</taxon>
        <taxon>Bacillati</taxon>
        <taxon>Actinomycetota</taxon>
        <taxon>Actinomycetes</taxon>
        <taxon>Frankiales</taxon>
        <taxon>Frankiaceae</taxon>
        <taxon>Protofrankia</taxon>
    </lineage>
</organism>
<reference evidence="4" key="1">
    <citation type="submission" date="2016-02" db="EMBL/GenBank/DDBJ databases">
        <authorList>
            <person name="Wibberg D."/>
        </authorList>
    </citation>
    <scope>NUCLEOTIDE SEQUENCE [LARGE SCALE GENOMIC DNA]</scope>
</reference>
<feature type="compositionally biased region" description="Low complexity" evidence="1">
    <location>
        <begin position="33"/>
        <end position="45"/>
    </location>
</feature>
<feature type="region of interest" description="Disordered" evidence="1">
    <location>
        <begin position="33"/>
        <end position="73"/>
    </location>
</feature>
<accession>A0A1C3PAZ2</accession>
<proteinExistence type="predicted"/>
<dbReference type="PROSITE" id="PS51257">
    <property type="entry name" value="PROKAR_LIPOPROTEIN"/>
    <property type="match status" value="1"/>
</dbReference>